<evidence type="ECO:0000256" key="1">
    <source>
        <dbReference type="ARBA" id="ARBA00007476"/>
    </source>
</evidence>
<evidence type="ECO:0000259" key="4">
    <source>
        <dbReference type="PROSITE" id="PS51710"/>
    </source>
</evidence>
<organism evidence="5 6">
    <name type="scientific">Thermococcus paralvinellae</name>
    <dbReference type="NCBI Taxonomy" id="582419"/>
    <lineage>
        <taxon>Archaea</taxon>
        <taxon>Methanobacteriati</taxon>
        <taxon>Methanobacteriota</taxon>
        <taxon>Thermococci</taxon>
        <taxon>Thermococcales</taxon>
        <taxon>Thermococcaceae</taxon>
        <taxon>Thermococcus</taxon>
    </lineage>
</organism>
<evidence type="ECO:0000256" key="3">
    <source>
        <dbReference type="ARBA" id="ARBA00023134"/>
    </source>
</evidence>
<dbReference type="Pfam" id="PF01926">
    <property type="entry name" value="MMR_HSR1"/>
    <property type="match status" value="1"/>
</dbReference>
<dbReference type="Gene3D" id="3.10.20.30">
    <property type="match status" value="1"/>
</dbReference>
<protein>
    <submittedName>
        <fullName evidence="5">Redox-regulated ATPase YchF</fullName>
    </submittedName>
</protein>
<dbReference type="InterPro" id="IPR013646">
    <property type="entry name" value="YGR210-like_G4"/>
</dbReference>
<dbReference type="InterPro" id="IPR004095">
    <property type="entry name" value="TGS"/>
</dbReference>
<dbReference type="PANTHER" id="PTHR23305:SF1">
    <property type="entry name" value="OBG-TYPE G DOMAIN-CONTAINING PROTEIN"/>
    <property type="match status" value="1"/>
</dbReference>
<dbReference type="Gene3D" id="1.10.8.470">
    <property type="match status" value="1"/>
</dbReference>
<proteinExistence type="inferred from homology"/>
<name>A0A832ZG23_9EURY</name>
<dbReference type="InterPro" id="IPR006073">
    <property type="entry name" value="GTP-bd"/>
</dbReference>
<sequence>MELGVVGKPNVGKSTFFSAATLVDVQIANYPFTTIEANVGVGYVIAEHPCKELGCVPNPQNYEYRDGLALIPIKMIDVAGLVPGAHEGKGLGNKFLDDLRMASALIHIVDASGKTDAEGQPTDYHDPVKDIEFLEKEINYWIYGILKRNWDKFAKRVRLQHLNLAKAIAEQLTGIGVSEEDVLEALHKTGLSNDPTRWSDDDLYNFVSELRKITKPIIIAANKADMASDEQIERLIEEGRKRGYIVVPTSAVAELTLRKAAKAGYIDYLPGQNDFKILKPLSPKQQRALELIREKVLERFGSTGVQEVINKAVFELLQLIPVYPVEDENKLTDSFGNVLPHVFLMKKGSTPRDLAFKVHTDLGRTFLYAINARTHRRVGEDYELQFNDIIKIVATARP</sequence>
<dbReference type="InterPro" id="IPR031167">
    <property type="entry name" value="G_OBG"/>
</dbReference>
<dbReference type="PRINTS" id="PR00326">
    <property type="entry name" value="GTP1OBG"/>
</dbReference>
<evidence type="ECO:0000256" key="2">
    <source>
        <dbReference type="ARBA" id="ARBA00022741"/>
    </source>
</evidence>
<dbReference type="AlphaFoldDB" id="A0A832ZG23"/>
<keyword evidence="3" id="KW-0342">GTP-binding</keyword>
<reference evidence="5" key="1">
    <citation type="journal article" date="2020" name="ISME J.">
        <title>Gammaproteobacteria mediating utilization of methyl-, sulfur- and petroleum organic compounds in deep ocean hydrothermal plumes.</title>
        <authorList>
            <person name="Zhou Z."/>
            <person name="Liu Y."/>
            <person name="Pan J."/>
            <person name="Cron B.R."/>
            <person name="Toner B.M."/>
            <person name="Anantharaman K."/>
            <person name="Breier J.A."/>
            <person name="Dick G.J."/>
            <person name="Li M."/>
        </authorList>
    </citation>
    <scope>NUCLEOTIDE SEQUENCE</scope>
    <source>
        <strain evidence="5">SZUA-1451</strain>
    </source>
</reference>
<gene>
    <name evidence="5" type="primary">ychF</name>
    <name evidence="5" type="ORF">EYH13_04935</name>
</gene>
<evidence type="ECO:0000313" key="6">
    <source>
        <dbReference type="Proteomes" id="UP000649326"/>
    </source>
</evidence>
<dbReference type="PROSITE" id="PS51710">
    <property type="entry name" value="G_OBG"/>
    <property type="match status" value="1"/>
</dbReference>
<dbReference type="FunFam" id="1.10.8.470:FF:000001">
    <property type="entry name" value="GTP-binding protein homolog"/>
    <property type="match status" value="1"/>
</dbReference>
<dbReference type="NCBIfam" id="NF007171">
    <property type="entry name" value="PRK09602.1"/>
    <property type="match status" value="1"/>
</dbReference>
<comment type="caution">
    <text evidence="5">The sequence shown here is derived from an EMBL/GenBank/DDBJ whole genome shotgun (WGS) entry which is preliminary data.</text>
</comment>
<dbReference type="GO" id="GO:0016887">
    <property type="term" value="F:ATP hydrolysis activity"/>
    <property type="evidence" value="ECO:0007669"/>
    <property type="project" value="TreeGrafter"/>
</dbReference>
<dbReference type="Gene3D" id="3.40.50.300">
    <property type="entry name" value="P-loop containing nucleotide triphosphate hydrolases"/>
    <property type="match status" value="1"/>
</dbReference>
<dbReference type="InterPro" id="IPR027417">
    <property type="entry name" value="P-loop_NTPase"/>
</dbReference>
<keyword evidence="2" id="KW-0547">Nucleotide-binding</keyword>
<dbReference type="Pfam" id="PF02824">
    <property type="entry name" value="TGS"/>
    <property type="match status" value="1"/>
</dbReference>
<dbReference type="FunFam" id="3.10.20.30:FF:000002">
    <property type="entry name" value="GTP pyrophosphokinase (RelA/SpoT)"/>
    <property type="match status" value="1"/>
</dbReference>
<dbReference type="GO" id="GO:0005525">
    <property type="term" value="F:GTP binding"/>
    <property type="evidence" value="ECO:0007669"/>
    <property type="project" value="UniProtKB-KW"/>
</dbReference>
<dbReference type="PANTHER" id="PTHR23305">
    <property type="entry name" value="OBG GTPASE FAMILY"/>
    <property type="match status" value="1"/>
</dbReference>
<dbReference type="SUPFAM" id="SSF81271">
    <property type="entry name" value="TGS-like"/>
    <property type="match status" value="1"/>
</dbReference>
<dbReference type="InterPro" id="IPR012676">
    <property type="entry name" value="TGS-like"/>
</dbReference>
<evidence type="ECO:0000313" key="5">
    <source>
        <dbReference type="EMBL" id="HIP75463.1"/>
    </source>
</evidence>
<dbReference type="CDD" id="cd01669">
    <property type="entry name" value="TGS_MJ1332_like"/>
    <property type="match status" value="1"/>
</dbReference>
<dbReference type="EMBL" id="DQUG01000199">
    <property type="protein sequence ID" value="HIP75463.1"/>
    <property type="molecule type" value="Genomic_DNA"/>
</dbReference>
<dbReference type="SUPFAM" id="SSF52540">
    <property type="entry name" value="P-loop containing nucleoside triphosphate hydrolases"/>
    <property type="match status" value="1"/>
</dbReference>
<dbReference type="Proteomes" id="UP000649326">
    <property type="component" value="Unassembled WGS sequence"/>
</dbReference>
<feature type="domain" description="OBG-type G" evidence="4">
    <location>
        <begin position="1"/>
        <end position="269"/>
    </location>
</feature>
<comment type="similarity">
    <text evidence="1">Belongs to the RelA/SpoT family.</text>
</comment>
<accession>A0A832ZG23</accession>
<dbReference type="InterPro" id="IPR012675">
    <property type="entry name" value="Beta-grasp_dom_sf"/>
</dbReference>
<dbReference type="GO" id="GO:0005737">
    <property type="term" value="C:cytoplasm"/>
    <property type="evidence" value="ECO:0007669"/>
    <property type="project" value="TreeGrafter"/>
</dbReference>
<dbReference type="Pfam" id="PF08438">
    <property type="entry name" value="YGR210-like_G4"/>
    <property type="match status" value="1"/>
</dbReference>
<dbReference type="CDD" id="cd01899">
    <property type="entry name" value="Ygr210"/>
    <property type="match status" value="1"/>
</dbReference>